<dbReference type="GeneTree" id="ENSGT00390000015253"/>
<name>H2YI85_CIOSA</name>
<feature type="compositionally biased region" description="Acidic residues" evidence="1">
    <location>
        <begin position="11"/>
        <end position="20"/>
    </location>
</feature>
<sequence>MEPEITSMVEPEIEDSEPDLEPNQPVIFEKYQKPKSQQPEPELDQTPENQPEIHHKEPELEQTPENQENQPEIHHKEPELDQTPENQPKEISPKIASHPEITITQSDPVEDISIVPISPPSGRKSSSSS</sequence>
<dbReference type="AlphaFoldDB" id="H2YI85"/>
<proteinExistence type="predicted"/>
<reference evidence="3" key="1">
    <citation type="submission" date="2003-08" db="EMBL/GenBank/DDBJ databases">
        <authorList>
            <person name="Birren B."/>
            <person name="Nusbaum C."/>
            <person name="Abebe A."/>
            <person name="Abouelleil A."/>
            <person name="Adekoya E."/>
            <person name="Ait-zahra M."/>
            <person name="Allen N."/>
            <person name="Allen T."/>
            <person name="An P."/>
            <person name="Anderson M."/>
            <person name="Anderson S."/>
            <person name="Arachchi H."/>
            <person name="Armbruster J."/>
            <person name="Bachantsang P."/>
            <person name="Baldwin J."/>
            <person name="Barry A."/>
            <person name="Bayul T."/>
            <person name="Blitshsteyn B."/>
            <person name="Bloom T."/>
            <person name="Blye J."/>
            <person name="Boguslavskiy L."/>
            <person name="Borowsky M."/>
            <person name="Boukhgalter B."/>
            <person name="Brunache A."/>
            <person name="Butler J."/>
            <person name="Calixte N."/>
            <person name="Calvo S."/>
            <person name="Camarata J."/>
            <person name="Campo K."/>
            <person name="Chang J."/>
            <person name="Cheshatsang Y."/>
            <person name="Citroen M."/>
            <person name="Collymore A."/>
            <person name="Considine T."/>
            <person name="Cook A."/>
            <person name="Cooke P."/>
            <person name="Corum B."/>
            <person name="Cuomo C."/>
            <person name="David R."/>
            <person name="Dawoe T."/>
            <person name="Degray S."/>
            <person name="Dodge S."/>
            <person name="Dooley K."/>
            <person name="Dorje P."/>
            <person name="Dorjee K."/>
            <person name="Dorris L."/>
            <person name="Duffey N."/>
            <person name="Dupes A."/>
            <person name="Elkins T."/>
            <person name="Engels R."/>
            <person name="Erickson J."/>
            <person name="Farina A."/>
            <person name="Faro S."/>
            <person name="Ferreira P."/>
            <person name="Fischer H."/>
            <person name="Fitzgerald M."/>
            <person name="Foley K."/>
            <person name="Gage D."/>
            <person name="Galagan J."/>
            <person name="Gearin G."/>
            <person name="Gnerre S."/>
            <person name="Gnirke A."/>
            <person name="Goyette A."/>
            <person name="Graham J."/>
            <person name="Grandbois E."/>
            <person name="Gyaltsen K."/>
            <person name="Hafez N."/>
            <person name="Hagopian D."/>
            <person name="Hagos B."/>
            <person name="Hall J."/>
            <person name="Hatcher B."/>
            <person name="Heller A."/>
            <person name="Higgins H."/>
            <person name="Honan T."/>
            <person name="Horn A."/>
            <person name="Houde N."/>
            <person name="Hughes L."/>
            <person name="Hulme W."/>
            <person name="Husby E."/>
            <person name="Iliev I."/>
            <person name="Jaffe D."/>
            <person name="Jones C."/>
            <person name="Kamal M."/>
            <person name="Kamat A."/>
            <person name="Kamvysselis M."/>
            <person name="Karlsson E."/>
            <person name="Kells C."/>
            <person name="Kieu A."/>
            <person name="Kisner P."/>
            <person name="Kodira C."/>
            <person name="Kulbokas E."/>
            <person name="Labutti K."/>
            <person name="Lama D."/>
            <person name="Landers T."/>
            <person name="Leger J."/>
            <person name="Levine S."/>
            <person name="Lewis D."/>
            <person name="Lewis T."/>
            <person name="Lindblad-toh K."/>
            <person name="Liu X."/>
            <person name="Lokyitsang T."/>
            <person name="Lokyitsang Y."/>
            <person name="Lucien O."/>
            <person name="Lui A."/>
            <person name="Ma L.J."/>
            <person name="Mabbitt R."/>
            <person name="Macdonald J."/>
            <person name="Maclean C."/>
            <person name="Major J."/>
            <person name="Manning J."/>
            <person name="Marabella R."/>
            <person name="Maru K."/>
            <person name="Matthews C."/>
            <person name="Mauceli E."/>
            <person name="Mccarthy M."/>
            <person name="Mcdonough S."/>
            <person name="Mcghee T."/>
            <person name="Meldrim J."/>
            <person name="Meneus L."/>
            <person name="Mesirov J."/>
            <person name="Mihalev A."/>
            <person name="Mihova T."/>
            <person name="Mikkelsen T."/>
            <person name="Mlenga V."/>
            <person name="Moru K."/>
            <person name="Mozes J."/>
            <person name="Mulrain L."/>
            <person name="Munson G."/>
            <person name="Naylor J."/>
            <person name="Newes C."/>
            <person name="Nguyen C."/>
            <person name="Nguyen N."/>
            <person name="Nguyen T."/>
            <person name="Nicol R."/>
            <person name="Nielsen C."/>
            <person name="Nizzari M."/>
            <person name="Norbu C."/>
            <person name="Norbu N."/>
            <person name="O'donnell P."/>
            <person name="Okoawo O."/>
            <person name="O'leary S."/>
            <person name="Omotosho B."/>
            <person name="O'neill K."/>
            <person name="Osman S."/>
            <person name="Parker S."/>
            <person name="Perrin D."/>
            <person name="Phunkhang P."/>
            <person name="Piqani B."/>
            <person name="Purcell S."/>
            <person name="Rachupka T."/>
            <person name="Ramasamy U."/>
            <person name="Rameau R."/>
            <person name="Ray V."/>
            <person name="Raymond C."/>
            <person name="Retta R."/>
            <person name="Richardson S."/>
            <person name="Rise C."/>
            <person name="Rodriguez J."/>
            <person name="Rogers J."/>
            <person name="Rogov P."/>
            <person name="Rutman M."/>
            <person name="Schupbach R."/>
            <person name="Seaman C."/>
            <person name="Settipalli S."/>
            <person name="Sharpe T."/>
            <person name="Sheridan J."/>
            <person name="Sherpa N."/>
            <person name="Shi J."/>
            <person name="Smirnov S."/>
            <person name="Smith C."/>
            <person name="Sougnez C."/>
            <person name="Spencer B."/>
            <person name="Stalker J."/>
            <person name="Stange-thomann N."/>
            <person name="Stavropoulos S."/>
            <person name="Stetson K."/>
            <person name="Stone C."/>
            <person name="Stone S."/>
            <person name="Stubbs M."/>
            <person name="Talamas J."/>
            <person name="Tchuinga P."/>
            <person name="Tenzing P."/>
            <person name="Tesfaye S."/>
            <person name="Theodore J."/>
            <person name="Thoulutsang Y."/>
            <person name="Topham K."/>
            <person name="Towey S."/>
            <person name="Tsamla T."/>
            <person name="Tsomo N."/>
            <person name="Vallee D."/>
            <person name="Vassiliev H."/>
            <person name="Venkataraman V."/>
            <person name="Vinson J."/>
            <person name="Vo A."/>
            <person name="Wade C."/>
            <person name="Wang S."/>
            <person name="Wangchuk T."/>
            <person name="Wangdi T."/>
            <person name="Whittaker C."/>
            <person name="Wilkinson J."/>
            <person name="Wu Y."/>
            <person name="Wyman D."/>
            <person name="Yadav S."/>
            <person name="Yang S."/>
            <person name="Yang X."/>
            <person name="Yeager S."/>
            <person name="Yee E."/>
            <person name="Young G."/>
            <person name="Zainoun J."/>
            <person name="Zembeck L."/>
            <person name="Zimmer A."/>
            <person name="Zody M."/>
            <person name="Lander E."/>
        </authorList>
    </citation>
    <scope>NUCLEOTIDE SEQUENCE [LARGE SCALE GENOMIC DNA]</scope>
</reference>
<evidence type="ECO:0000313" key="2">
    <source>
        <dbReference type="Ensembl" id="ENSCSAVP00000005034.1"/>
    </source>
</evidence>
<dbReference type="Proteomes" id="UP000007875">
    <property type="component" value="Unassembled WGS sequence"/>
</dbReference>
<feature type="compositionally biased region" description="Low complexity" evidence="1">
    <location>
        <begin position="120"/>
        <end position="129"/>
    </location>
</feature>
<organism evidence="2 3">
    <name type="scientific">Ciona savignyi</name>
    <name type="common">Pacific transparent sea squirt</name>
    <dbReference type="NCBI Taxonomy" id="51511"/>
    <lineage>
        <taxon>Eukaryota</taxon>
        <taxon>Metazoa</taxon>
        <taxon>Chordata</taxon>
        <taxon>Tunicata</taxon>
        <taxon>Ascidiacea</taxon>
        <taxon>Phlebobranchia</taxon>
        <taxon>Cionidae</taxon>
        <taxon>Ciona</taxon>
    </lineage>
</organism>
<keyword evidence="3" id="KW-1185">Reference proteome</keyword>
<accession>H2YI85</accession>
<feature type="region of interest" description="Disordered" evidence="1">
    <location>
        <begin position="1"/>
        <end position="129"/>
    </location>
</feature>
<feature type="compositionally biased region" description="Low complexity" evidence="1">
    <location>
        <begin position="61"/>
        <end position="70"/>
    </location>
</feature>
<reference evidence="2" key="2">
    <citation type="submission" date="2025-08" db="UniProtKB">
        <authorList>
            <consortium name="Ensembl"/>
        </authorList>
    </citation>
    <scope>IDENTIFICATION</scope>
</reference>
<dbReference type="Ensembl" id="ENSCSAVT00000005105.1">
    <property type="protein sequence ID" value="ENSCSAVP00000005034.1"/>
    <property type="gene ID" value="ENSCSAVG00000003003.1"/>
</dbReference>
<evidence type="ECO:0000256" key="1">
    <source>
        <dbReference type="SAM" id="MobiDB-lite"/>
    </source>
</evidence>
<reference evidence="2" key="3">
    <citation type="submission" date="2025-09" db="UniProtKB">
        <authorList>
            <consortium name="Ensembl"/>
        </authorList>
    </citation>
    <scope>IDENTIFICATION</scope>
</reference>
<evidence type="ECO:0000313" key="3">
    <source>
        <dbReference type="Proteomes" id="UP000007875"/>
    </source>
</evidence>
<dbReference type="HOGENOM" id="CLU_1953627_0_0_1"/>
<protein>
    <submittedName>
        <fullName evidence="2">Uncharacterized protein</fullName>
    </submittedName>
</protein>